<feature type="compositionally biased region" description="Low complexity" evidence="1">
    <location>
        <begin position="273"/>
        <end position="289"/>
    </location>
</feature>
<dbReference type="Proteomes" id="UP000001861">
    <property type="component" value="Unassembled WGS sequence"/>
</dbReference>
<feature type="compositionally biased region" description="Polar residues" evidence="1">
    <location>
        <begin position="443"/>
        <end position="461"/>
    </location>
</feature>
<feature type="compositionally biased region" description="Polar residues" evidence="1">
    <location>
        <begin position="1"/>
        <end position="10"/>
    </location>
</feature>
<feature type="region of interest" description="Disordered" evidence="1">
    <location>
        <begin position="415"/>
        <end position="499"/>
    </location>
</feature>
<evidence type="ECO:0000313" key="3">
    <source>
        <dbReference type="EMBL" id="EAU84666.2"/>
    </source>
</evidence>
<reference evidence="3 4" key="1">
    <citation type="journal article" date="2010" name="Proc. Natl. Acad. Sci. U.S.A.">
        <title>Insights into evolution of multicellular fungi from the assembled chromosomes of the mushroom Coprinopsis cinerea (Coprinus cinereus).</title>
        <authorList>
            <person name="Stajich J.E."/>
            <person name="Wilke S.K."/>
            <person name="Ahren D."/>
            <person name="Au C.H."/>
            <person name="Birren B.W."/>
            <person name="Borodovsky M."/>
            <person name="Burns C."/>
            <person name="Canback B."/>
            <person name="Casselton L.A."/>
            <person name="Cheng C.K."/>
            <person name="Deng J."/>
            <person name="Dietrich F.S."/>
            <person name="Fargo D.C."/>
            <person name="Farman M.L."/>
            <person name="Gathman A.C."/>
            <person name="Goldberg J."/>
            <person name="Guigo R."/>
            <person name="Hoegger P.J."/>
            <person name="Hooker J.B."/>
            <person name="Huggins A."/>
            <person name="James T.Y."/>
            <person name="Kamada T."/>
            <person name="Kilaru S."/>
            <person name="Kodira C."/>
            <person name="Kues U."/>
            <person name="Kupfer D."/>
            <person name="Kwan H.S."/>
            <person name="Lomsadze A."/>
            <person name="Li W."/>
            <person name="Lilly W.W."/>
            <person name="Ma L.J."/>
            <person name="Mackey A.J."/>
            <person name="Manning G."/>
            <person name="Martin F."/>
            <person name="Muraguchi H."/>
            <person name="Natvig D.O."/>
            <person name="Palmerini H."/>
            <person name="Ramesh M.A."/>
            <person name="Rehmeyer C.J."/>
            <person name="Roe B.A."/>
            <person name="Shenoy N."/>
            <person name="Stanke M."/>
            <person name="Ter-Hovhannisyan V."/>
            <person name="Tunlid A."/>
            <person name="Velagapudi R."/>
            <person name="Vision T.J."/>
            <person name="Zeng Q."/>
            <person name="Zolan M.E."/>
            <person name="Pukkila P.J."/>
        </authorList>
    </citation>
    <scope>NUCLEOTIDE SEQUENCE [LARGE SCALE GENOMIC DNA]</scope>
    <source>
        <strain evidence="4">Okayama-7 / 130 / ATCC MYA-4618 / FGSC 9003</strain>
    </source>
</reference>
<dbReference type="PROSITE" id="PS50097">
    <property type="entry name" value="BTB"/>
    <property type="match status" value="1"/>
</dbReference>
<dbReference type="KEGG" id="cci:CC1G_00185"/>
<feature type="region of interest" description="Disordered" evidence="1">
    <location>
        <begin position="167"/>
        <end position="187"/>
    </location>
</feature>
<dbReference type="PANTHER" id="PTHR24413">
    <property type="entry name" value="SPECKLE-TYPE POZ PROTEIN"/>
    <property type="match status" value="1"/>
</dbReference>
<dbReference type="GeneID" id="6013604"/>
<dbReference type="InterPro" id="IPR000210">
    <property type="entry name" value="BTB/POZ_dom"/>
</dbReference>
<dbReference type="RefSeq" id="XP_001837049.2">
    <property type="nucleotide sequence ID" value="XM_001836997.2"/>
</dbReference>
<name>A8NX27_COPC7</name>
<dbReference type="SUPFAM" id="SSF54695">
    <property type="entry name" value="POZ domain"/>
    <property type="match status" value="1"/>
</dbReference>
<dbReference type="CDD" id="cd18186">
    <property type="entry name" value="BTB_POZ_ZBTB_KLHL-like"/>
    <property type="match status" value="1"/>
</dbReference>
<dbReference type="OMA" id="HRYGMPG"/>
<dbReference type="HOGENOM" id="CLU_011083_0_0_1"/>
<dbReference type="AlphaFoldDB" id="A8NX27"/>
<feature type="region of interest" description="Disordered" evidence="1">
    <location>
        <begin position="269"/>
        <end position="296"/>
    </location>
</feature>
<dbReference type="Pfam" id="PF00651">
    <property type="entry name" value="BTB"/>
    <property type="match status" value="1"/>
</dbReference>
<feature type="domain" description="BTB" evidence="2">
    <location>
        <begin position="294"/>
        <end position="369"/>
    </location>
</feature>
<dbReference type="Gene3D" id="3.30.710.10">
    <property type="entry name" value="Potassium Channel Kv1.1, Chain A"/>
    <property type="match status" value="1"/>
</dbReference>
<feature type="region of interest" description="Disordered" evidence="1">
    <location>
        <begin position="1"/>
        <end position="27"/>
    </location>
</feature>
<dbReference type="OrthoDB" id="288590at2759"/>
<proteinExistence type="predicted"/>
<evidence type="ECO:0000256" key="1">
    <source>
        <dbReference type="SAM" id="MobiDB-lite"/>
    </source>
</evidence>
<dbReference type="VEuPathDB" id="FungiDB:CC1G_00185"/>
<gene>
    <name evidence="3" type="ORF">CC1G_00185</name>
</gene>
<organism evidence="3 4">
    <name type="scientific">Coprinopsis cinerea (strain Okayama-7 / 130 / ATCC MYA-4618 / FGSC 9003)</name>
    <name type="common">Inky cap fungus</name>
    <name type="synonym">Hormographiella aspergillata</name>
    <dbReference type="NCBI Taxonomy" id="240176"/>
    <lineage>
        <taxon>Eukaryota</taxon>
        <taxon>Fungi</taxon>
        <taxon>Dikarya</taxon>
        <taxon>Basidiomycota</taxon>
        <taxon>Agaricomycotina</taxon>
        <taxon>Agaricomycetes</taxon>
        <taxon>Agaricomycetidae</taxon>
        <taxon>Agaricales</taxon>
        <taxon>Agaricineae</taxon>
        <taxon>Psathyrellaceae</taxon>
        <taxon>Coprinopsis</taxon>
    </lineage>
</organism>
<dbReference type="InterPro" id="IPR011333">
    <property type="entry name" value="SKP1/BTB/POZ_sf"/>
</dbReference>
<accession>A8NX27</accession>
<keyword evidence="4" id="KW-1185">Reference proteome</keyword>
<feature type="compositionally biased region" description="Pro residues" evidence="1">
    <location>
        <begin position="520"/>
        <end position="539"/>
    </location>
</feature>
<evidence type="ECO:0000313" key="4">
    <source>
        <dbReference type="Proteomes" id="UP000001861"/>
    </source>
</evidence>
<dbReference type="EMBL" id="AACS02000005">
    <property type="protein sequence ID" value="EAU84666.2"/>
    <property type="molecule type" value="Genomic_DNA"/>
</dbReference>
<sequence length="636" mass="69290">MSTPVSQSNWDPRASSSGPSASGNVPMAPLTTWRANYTPRAGAHAIGSNGPLRQEAVETTRQWSLTGFEWAVKDIAKLRNFVEGSPTGTDQPQLSADDFEILKESPTLADSKFKLEIGMSVTIAFESRDNTFLSSDHPWRRAWKGTPVSVYYFSVLRLRVGRLGNIGHDDGGHQMPGRQNRSKRCSPRMECPLPSLSDLLRNERIRETDSFVICLQIHSPSGPSIPQQPATCYVPRDLLDGLEASLDNPITDTGDVKFICLERLVEGDEPPLSASTSSMSRQTSSSLGSPRHPFSSQATARKRVIYAHSDILVRRSEYFATMLSSSFSETSSTVPGERKIHTIVVEEADFETIYWLLKFCYANWLLFKQNDDPRAAVEGVGAGWSAKWLTSPENEWEWKTFYKSAAEDNVFDARSATSGDSIPASGISRSTSKKSDIPEDVPPQTSGQSVSTRPAGTSSKAPPTVARPATSGARRSTTNTSTLGPGASMSGTSRPKTVPIATSGFATSRAYPVSPRAARPLPPPVPDPHPHPTPPPPPASALAMYQVAHRYAMNGLATLALEHIMSTITPQSCFPLLLASYTWDELYGLVEWDEVAGSDEFEQCCKEIAAGEWGSDGGQTLMSVFRRLRSPSTLTN</sequence>
<feature type="compositionally biased region" description="Polar residues" evidence="1">
    <location>
        <begin position="473"/>
        <end position="495"/>
    </location>
</feature>
<dbReference type="InParanoid" id="A8NX27"/>
<evidence type="ECO:0000259" key="2">
    <source>
        <dbReference type="PROSITE" id="PS50097"/>
    </source>
</evidence>
<protein>
    <recommendedName>
        <fullName evidence="2">BTB domain-containing protein</fullName>
    </recommendedName>
</protein>
<comment type="caution">
    <text evidence="3">The sequence shown here is derived from an EMBL/GenBank/DDBJ whole genome shotgun (WGS) entry which is preliminary data.</text>
</comment>
<feature type="compositionally biased region" description="Low complexity" evidence="1">
    <location>
        <begin position="12"/>
        <end position="23"/>
    </location>
</feature>
<feature type="region of interest" description="Disordered" evidence="1">
    <location>
        <begin position="512"/>
        <end position="540"/>
    </location>
</feature>
<dbReference type="eggNOG" id="ENOG502S002">
    <property type="taxonomic scope" value="Eukaryota"/>
</dbReference>